<comment type="similarity">
    <text evidence="5">Belongs to the SAT4 family.</text>
</comment>
<evidence type="ECO:0000259" key="8">
    <source>
        <dbReference type="Pfam" id="PF20684"/>
    </source>
</evidence>
<comment type="subcellular location">
    <subcellularLocation>
        <location evidence="1">Membrane</location>
        <topology evidence="1">Multi-pass membrane protein</topology>
    </subcellularLocation>
</comment>
<dbReference type="AlphaFoldDB" id="A0A8H8REE6"/>
<evidence type="ECO:0000256" key="5">
    <source>
        <dbReference type="ARBA" id="ARBA00038359"/>
    </source>
</evidence>
<comment type="caution">
    <text evidence="9">The sequence shown here is derived from an EMBL/GenBank/DDBJ whole genome shotgun (WGS) entry which is preliminary data.</text>
</comment>
<evidence type="ECO:0000256" key="7">
    <source>
        <dbReference type="SAM" id="Phobius"/>
    </source>
</evidence>
<feature type="domain" description="Rhodopsin" evidence="8">
    <location>
        <begin position="1"/>
        <end position="131"/>
    </location>
</feature>
<keyword evidence="3 7" id="KW-1133">Transmembrane helix</keyword>
<evidence type="ECO:0000256" key="2">
    <source>
        <dbReference type="ARBA" id="ARBA00022692"/>
    </source>
</evidence>
<evidence type="ECO:0000256" key="4">
    <source>
        <dbReference type="ARBA" id="ARBA00023136"/>
    </source>
</evidence>
<dbReference type="PANTHER" id="PTHR33048:SF129">
    <property type="entry name" value="INTEGRAL MEMBRANE PROTEIN-RELATED"/>
    <property type="match status" value="1"/>
</dbReference>
<evidence type="ECO:0000313" key="9">
    <source>
        <dbReference type="EMBL" id="TVY33800.1"/>
    </source>
</evidence>
<evidence type="ECO:0000313" key="10">
    <source>
        <dbReference type="Proteomes" id="UP000462212"/>
    </source>
</evidence>
<organism evidence="9 10">
    <name type="scientific">Lachnellula subtilissima</name>
    <dbReference type="NCBI Taxonomy" id="602034"/>
    <lineage>
        <taxon>Eukaryota</taxon>
        <taxon>Fungi</taxon>
        <taxon>Dikarya</taxon>
        <taxon>Ascomycota</taxon>
        <taxon>Pezizomycotina</taxon>
        <taxon>Leotiomycetes</taxon>
        <taxon>Helotiales</taxon>
        <taxon>Lachnaceae</taxon>
        <taxon>Lachnellula</taxon>
    </lineage>
</organism>
<evidence type="ECO:0000256" key="1">
    <source>
        <dbReference type="ARBA" id="ARBA00004141"/>
    </source>
</evidence>
<dbReference type="OrthoDB" id="444631at2759"/>
<dbReference type="PANTHER" id="PTHR33048">
    <property type="entry name" value="PTH11-LIKE INTEGRAL MEMBRANE PROTEIN (AFU_ORTHOLOGUE AFUA_5G11245)"/>
    <property type="match status" value="1"/>
</dbReference>
<keyword evidence="10" id="KW-1185">Reference proteome</keyword>
<evidence type="ECO:0000256" key="6">
    <source>
        <dbReference type="SAM" id="MobiDB-lite"/>
    </source>
</evidence>
<dbReference type="InterPro" id="IPR052337">
    <property type="entry name" value="SAT4-like"/>
</dbReference>
<dbReference type="GO" id="GO:0016020">
    <property type="term" value="C:membrane"/>
    <property type="evidence" value="ECO:0007669"/>
    <property type="project" value="UniProtKB-SubCell"/>
</dbReference>
<dbReference type="InterPro" id="IPR049326">
    <property type="entry name" value="Rhodopsin_dom_fungi"/>
</dbReference>
<gene>
    <name evidence="9" type="ORF">LSUB1_G006802</name>
</gene>
<feature type="transmembrane region" description="Helical" evidence="7">
    <location>
        <begin position="70"/>
        <end position="88"/>
    </location>
</feature>
<sequence>MAFASCYTVALFLVTVFGCIPTSDIWNLYPTGRCTGAHGRLVVIYASGTLNISTNILLLIFAIPKIYSPVIGHVSIMVIIAAILRMVLSAKTQHSKDFSWDGIDIAVWTGVEVNAGLFCASAPAIKPLLRKFAPSLLSSSSGKRTSYNCSGKGAYGQGSRFDLQTEPRKKGSAVLTNKAWRGDVSPGGDSESERRVLGTIDEPGSIRKTVDVTFSEQRQETAD</sequence>
<feature type="region of interest" description="Disordered" evidence="6">
    <location>
        <begin position="177"/>
        <end position="202"/>
    </location>
</feature>
<proteinExistence type="inferred from homology"/>
<dbReference type="Proteomes" id="UP000462212">
    <property type="component" value="Unassembled WGS sequence"/>
</dbReference>
<feature type="transmembrane region" description="Helical" evidence="7">
    <location>
        <begin position="42"/>
        <end position="63"/>
    </location>
</feature>
<accession>A0A8H8REE6</accession>
<reference evidence="9 10" key="1">
    <citation type="submission" date="2018-05" db="EMBL/GenBank/DDBJ databases">
        <title>Genome sequencing and assembly of the regulated plant pathogen Lachnellula willkommii and related sister species for the development of diagnostic species identification markers.</title>
        <authorList>
            <person name="Giroux E."/>
            <person name="Bilodeau G."/>
        </authorList>
    </citation>
    <scope>NUCLEOTIDE SEQUENCE [LARGE SCALE GENOMIC DNA]</scope>
    <source>
        <strain evidence="9 10">CBS 197.66</strain>
    </source>
</reference>
<keyword evidence="2 7" id="KW-0812">Transmembrane</keyword>
<dbReference type="EMBL" id="QGMJ01000740">
    <property type="protein sequence ID" value="TVY33800.1"/>
    <property type="molecule type" value="Genomic_DNA"/>
</dbReference>
<protein>
    <recommendedName>
        <fullName evidence="8">Rhodopsin domain-containing protein</fullName>
    </recommendedName>
</protein>
<dbReference type="Pfam" id="PF20684">
    <property type="entry name" value="Fung_rhodopsin"/>
    <property type="match status" value="1"/>
</dbReference>
<evidence type="ECO:0000256" key="3">
    <source>
        <dbReference type="ARBA" id="ARBA00022989"/>
    </source>
</evidence>
<keyword evidence="4 7" id="KW-0472">Membrane</keyword>
<name>A0A8H8REE6_9HELO</name>